<accession>A0A7W4JBF8</accession>
<dbReference type="AlphaFoldDB" id="A0A7W4JBF8"/>
<feature type="domain" description="Glycosyltransferase 2-like" evidence="2">
    <location>
        <begin position="355"/>
        <end position="476"/>
    </location>
</feature>
<keyword evidence="3" id="KW-0808">Transferase</keyword>
<organism evidence="3 4">
    <name type="scientific">Gluconacetobacter tumulicola</name>
    <dbReference type="NCBI Taxonomy" id="1017177"/>
    <lineage>
        <taxon>Bacteria</taxon>
        <taxon>Pseudomonadati</taxon>
        <taxon>Pseudomonadota</taxon>
        <taxon>Alphaproteobacteria</taxon>
        <taxon>Acetobacterales</taxon>
        <taxon>Acetobacteraceae</taxon>
        <taxon>Gluconacetobacter</taxon>
    </lineage>
</organism>
<reference evidence="3 4" key="1">
    <citation type="submission" date="2020-04" db="EMBL/GenBank/DDBJ databases">
        <title>Description of novel Gluconacetobacter.</title>
        <authorList>
            <person name="Sombolestani A."/>
        </authorList>
    </citation>
    <scope>NUCLEOTIDE SEQUENCE [LARGE SCALE GENOMIC DNA]</scope>
    <source>
        <strain evidence="3 4">LMG 27725</strain>
    </source>
</reference>
<gene>
    <name evidence="3" type="ORF">HLH29_01980</name>
</gene>
<dbReference type="Gene3D" id="3.90.550.10">
    <property type="entry name" value="Spore Coat Polysaccharide Biosynthesis Protein SpsA, Chain A"/>
    <property type="match status" value="2"/>
</dbReference>
<proteinExistence type="predicted"/>
<keyword evidence="4" id="KW-1185">Reference proteome</keyword>
<feature type="domain" description="Glycosyltransferase 2-like" evidence="2">
    <location>
        <begin position="97"/>
        <end position="255"/>
    </location>
</feature>
<comment type="caution">
    <text evidence="3">The sequence shown here is derived from an EMBL/GenBank/DDBJ whole genome shotgun (WGS) entry which is preliminary data.</text>
</comment>
<dbReference type="InterPro" id="IPR001173">
    <property type="entry name" value="Glyco_trans_2-like"/>
</dbReference>
<feature type="region of interest" description="Disordered" evidence="1">
    <location>
        <begin position="621"/>
        <end position="641"/>
    </location>
</feature>
<dbReference type="CDD" id="cd04184">
    <property type="entry name" value="GT2_RfbC_Mx_like"/>
    <property type="match status" value="1"/>
</dbReference>
<evidence type="ECO:0000259" key="2">
    <source>
        <dbReference type="Pfam" id="PF00535"/>
    </source>
</evidence>
<dbReference type="EMBL" id="JABEQL010000002">
    <property type="protein sequence ID" value="MBB2177947.1"/>
    <property type="molecule type" value="Genomic_DNA"/>
</dbReference>
<evidence type="ECO:0000313" key="4">
    <source>
        <dbReference type="Proteomes" id="UP000525623"/>
    </source>
</evidence>
<dbReference type="InterPro" id="IPR050834">
    <property type="entry name" value="Glycosyltransf_2"/>
</dbReference>
<dbReference type="PANTHER" id="PTHR43685">
    <property type="entry name" value="GLYCOSYLTRANSFERASE"/>
    <property type="match status" value="1"/>
</dbReference>
<name>A0A7W4JBF8_9PROT</name>
<dbReference type="RefSeq" id="WP_182964335.1">
    <property type="nucleotide sequence ID" value="NZ_BAABGC010000008.1"/>
</dbReference>
<dbReference type="GO" id="GO:0016740">
    <property type="term" value="F:transferase activity"/>
    <property type="evidence" value="ECO:0007669"/>
    <property type="project" value="UniProtKB-KW"/>
</dbReference>
<evidence type="ECO:0000313" key="3">
    <source>
        <dbReference type="EMBL" id="MBB2177947.1"/>
    </source>
</evidence>
<dbReference type="Proteomes" id="UP000525623">
    <property type="component" value="Unassembled WGS sequence"/>
</dbReference>
<evidence type="ECO:0000256" key="1">
    <source>
        <dbReference type="SAM" id="MobiDB-lite"/>
    </source>
</evidence>
<dbReference type="InterPro" id="IPR029044">
    <property type="entry name" value="Nucleotide-diphossugar_trans"/>
</dbReference>
<protein>
    <submittedName>
        <fullName evidence="3">Glycosyltransferase family 2 protein</fullName>
    </submittedName>
</protein>
<sequence>MTRSTGWVPPAIRRLAADSVHQVVNAAHRFVRQHPRLKRALRPVTHLVLPSIMPFRSGHIARADYERWVAEQGTITAADEAAIRADIARFPYRPLLSVVMATYETPEPYLRAAIASLQSQIYADWELCVADDGSSAPHVTRILDEIAASDPRVHVIRRPVRGHISAASNSALGLAQGAWVVLMDHDDLLPRDALYELAAEIVDHPEARIIYTDEDKIDGQDRRYSPYFKPDFDPDLLLGQNLLNHLTAYRRDLIQSVGGFREGFEGAQDHDLALRATAACGPDAVRHIPRILYHWRQQTGTQSFSETAMARCVAVAGRAIADHLRARDVAADILPTAGIYHRIVFPVPEPAPLVSILIPTRNRADLLRVCLDGLLKRTDYPAIEVLIADNGSTEPDALALLQAVQSDPRVRVLALPGPFNFAHLTNQAAAEARGDILLLLNNDIEIIDSGWLREMVSHAIRPDIGAVGCRLLYPNGRLQHGGTVLGIGRIGGHFLVGAHREEPGPFGVLNLLRSASAVTAACLAVRRAVWQQVGGMDETNLAIAFNDVDLCLKIRKLGLRIVWTPFAELYHHESASRGHDRMGPNAARFQREADIMVARWGDILLNDPYYSPNYTLENADCTLASPPRRQPRYRTAPATNR</sequence>
<dbReference type="GO" id="GO:0044010">
    <property type="term" value="P:single-species biofilm formation"/>
    <property type="evidence" value="ECO:0007669"/>
    <property type="project" value="TreeGrafter"/>
</dbReference>
<dbReference type="PANTHER" id="PTHR43685:SF2">
    <property type="entry name" value="GLYCOSYLTRANSFERASE 2-LIKE DOMAIN-CONTAINING PROTEIN"/>
    <property type="match status" value="1"/>
</dbReference>
<dbReference type="Pfam" id="PF00535">
    <property type="entry name" value="Glycos_transf_2"/>
    <property type="match status" value="2"/>
</dbReference>
<dbReference type="SUPFAM" id="SSF53448">
    <property type="entry name" value="Nucleotide-diphospho-sugar transferases"/>
    <property type="match status" value="2"/>
</dbReference>
<dbReference type="CDD" id="cd04186">
    <property type="entry name" value="GT_2_like_c"/>
    <property type="match status" value="1"/>
</dbReference>